<dbReference type="OrthoDB" id="2680327at2"/>
<evidence type="ECO:0000313" key="2">
    <source>
        <dbReference type="Proteomes" id="UP000076567"/>
    </source>
</evidence>
<name>A0A165P4A3_9BACL</name>
<proteinExistence type="predicted"/>
<dbReference type="EMBL" id="LRFC01000001">
    <property type="protein sequence ID" value="KZE68923.1"/>
    <property type="molecule type" value="Genomic_DNA"/>
</dbReference>
<accession>A0A165P4A3</accession>
<comment type="caution">
    <text evidence="1">The sequence shown here is derived from an EMBL/GenBank/DDBJ whole genome shotgun (WGS) entry which is preliminary data.</text>
</comment>
<dbReference type="RefSeq" id="WP_066236270.1">
    <property type="nucleotide sequence ID" value="NZ_LRFC01000001.1"/>
</dbReference>
<protein>
    <submittedName>
        <fullName evidence="1">Uncharacterized protein</fullName>
    </submittedName>
</protein>
<gene>
    <name evidence="1" type="ORF">AWM68_01245</name>
</gene>
<dbReference type="Proteomes" id="UP000076567">
    <property type="component" value="Unassembled WGS sequence"/>
</dbReference>
<dbReference type="AlphaFoldDB" id="A0A165P4A3"/>
<organism evidence="1 2">
    <name type="scientific">Fictibacillus phosphorivorans</name>
    <dbReference type="NCBI Taxonomy" id="1221500"/>
    <lineage>
        <taxon>Bacteria</taxon>
        <taxon>Bacillati</taxon>
        <taxon>Bacillota</taxon>
        <taxon>Bacilli</taxon>
        <taxon>Bacillales</taxon>
        <taxon>Fictibacillaceae</taxon>
        <taxon>Fictibacillus</taxon>
    </lineage>
</organism>
<reference evidence="2" key="1">
    <citation type="submission" date="2016-01" db="EMBL/GenBank/DDBJ databases">
        <title>Draft genome of Chromobacterium sp. F49.</title>
        <authorList>
            <person name="Hong K.W."/>
        </authorList>
    </citation>
    <scope>NUCLEOTIDE SEQUENCE [LARGE SCALE GENOMIC DNA]</scope>
    <source>
        <strain evidence="2">P7IIIA</strain>
    </source>
</reference>
<evidence type="ECO:0000313" key="1">
    <source>
        <dbReference type="EMBL" id="KZE68923.1"/>
    </source>
</evidence>
<sequence length="70" mass="8052">MNLNIISSIGDYTDKIIHHFEDTTKALIKNINTSMGDYTDKIVNHFDATSEALKKRILDVKTEIEKTNRQ</sequence>
<keyword evidence="2" id="KW-1185">Reference proteome</keyword>